<keyword evidence="2" id="KW-1185">Reference proteome</keyword>
<comment type="caution">
    <text evidence="1">The sequence shown here is derived from an EMBL/GenBank/DDBJ whole genome shotgun (WGS) entry which is preliminary data.</text>
</comment>
<evidence type="ECO:0000313" key="2">
    <source>
        <dbReference type="Proteomes" id="UP000814128"/>
    </source>
</evidence>
<reference evidence="1" key="1">
    <citation type="submission" date="2021-02" db="EMBL/GenBank/DDBJ databases">
        <authorList>
            <consortium name="DOE Joint Genome Institute"/>
            <person name="Ahrendt S."/>
            <person name="Looney B.P."/>
            <person name="Miyauchi S."/>
            <person name="Morin E."/>
            <person name="Drula E."/>
            <person name="Courty P.E."/>
            <person name="Chicoki N."/>
            <person name="Fauchery L."/>
            <person name="Kohler A."/>
            <person name="Kuo A."/>
            <person name="Labutti K."/>
            <person name="Pangilinan J."/>
            <person name="Lipzen A."/>
            <person name="Riley R."/>
            <person name="Andreopoulos W."/>
            <person name="He G."/>
            <person name="Johnson J."/>
            <person name="Barry K.W."/>
            <person name="Grigoriev I.V."/>
            <person name="Nagy L."/>
            <person name="Hibbett D."/>
            <person name="Henrissat B."/>
            <person name="Matheny P.B."/>
            <person name="Labbe J."/>
            <person name="Martin F."/>
        </authorList>
    </citation>
    <scope>NUCLEOTIDE SEQUENCE</scope>
    <source>
        <strain evidence="1">EC-137</strain>
    </source>
</reference>
<proteinExistence type="predicted"/>
<accession>A0ACB8QXE8</accession>
<gene>
    <name evidence="1" type="ORF">K488DRAFT_67929</name>
</gene>
<dbReference type="Proteomes" id="UP000814128">
    <property type="component" value="Unassembled WGS sequence"/>
</dbReference>
<evidence type="ECO:0000313" key="1">
    <source>
        <dbReference type="EMBL" id="KAI0036006.1"/>
    </source>
</evidence>
<dbReference type="EMBL" id="MU273476">
    <property type="protein sequence ID" value="KAI0036006.1"/>
    <property type="molecule type" value="Genomic_DNA"/>
</dbReference>
<name>A0ACB8QXE8_9AGAM</name>
<organism evidence="1 2">
    <name type="scientific">Vararia minispora EC-137</name>
    <dbReference type="NCBI Taxonomy" id="1314806"/>
    <lineage>
        <taxon>Eukaryota</taxon>
        <taxon>Fungi</taxon>
        <taxon>Dikarya</taxon>
        <taxon>Basidiomycota</taxon>
        <taxon>Agaricomycotina</taxon>
        <taxon>Agaricomycetes</taxon>
        <taxon>Russulales</taxon>
        <taxon>Lachnocladiaceae</taxon>
        <taxon>Vararia</taxon>
    </lineage>
</organism>
<protein>
    <submittedName>
        <fullName evidence="1">Uncharacterized protein</fullName>
    </submittedName>
</protein>
<sequence length="192" mass="21323">MSTALQTQIRTRTAPRTGVPSPGSNFLLATSKVASSPRLAAQFKSPLQSRADGEARAGILPTAAIQALERKLHILKRAVKIKHSNEEEKLEGLALKWRDAAREAAYELWTIVRETTAVQGLRSSTTSAWAGGWGWDEDDQEGKGDDVALREREQSEEEEPERQEHTLGTMLRRLNIDPQTLGWDDADECFAD</sequence>
<reference evidence="1" key="2">
    <citation type="journal article" date="2022" name="New Phytol.">
        <title>Evolutionary transition to the ectomycorrhizal habit in the genomes of a hyperdiverse lineage of mushroom-forming fungi.</title>
        <authorList>
            <person name="Looney B."/>
            <person name="Miyauchi S."/>
            <person name="Morin E."/>
            <person name="Drula E."/>
            <person name="Courty P.E."/>
            <person name="Kohler A."/>
            <person name="Kuo A."/>
            <person name="LaButti K."/>
            <person name="Pangilinan J."/>
            <person name="Lipzen A."/>
            <person name="Riley R."/>
            <person name="Andreopoulos W."/>
            <person name="He G."/>
            <person name="Johnson J."/>
            <person name="Nolan M."/>
            <person name="Tritt A."/>
            <person name="Barry K.W."/>
            <person name="Grigoriev I.V."/>
            <person name="Nagy L.G."/>
            <person name="Hibbett D."/>
            <person name="Henrissat B."/>
            <person name="Matheny P.B."/>
            <person name="Labbe J."/>
            <person name="Martin F.M."/>
        </authorList>
    </citation>
    <scope>NUCLEOTIDE SEQUENCE</scope>
    <source>
        <strain evidence="1">EC-137</strain>
    </source>
</reference>